<evidence type="ECO:0000313" key="3">
    <source>
        <dbReference type="Proteomes" id="UP001470230"/>
    </source>
</evidence>
<accession>A0ABR2KQG2</accession>
<keyword evidence="3" id="KW-1185">Reference proteome</keyword>
<evidence type="ECO:0000313" key="2">
    <source>
        <dbReference type="EMBL" id="KAK8893365.1"/>
    </source>
</evidence>
<gene>
    <name evidence="2" type="ORF">M9Y10_021782</name>
</gene>
<reference evidence="2 3" key="1">
    <citation type="submission" date="2024-04" db="EMBL/GenBank/DDBJ databases">
        <title>Tritrichomonas musculus Genome.</title>
        <authorList>
            <person name="Alves-Ferreira E."/>
            <person name="Grigg M."/>
            <person name="Lorenzi H."/>
            <person name="Galac M."/>
        </authorList>
    </citation>
    <scope>NUCLEOTIDE SEQUENCE [LARGE SCALE GENOMIC DNA]</scope>
    <source>
        <strain evidence="2 3">EAF2021</strain>
    </source>
</reference>
<dbReference type="EMBL" id="JAPFFF010000003">
    <property type="protein sequence ID" value="KAK8893365.1"/>
    <property type="molecule type" value="Genomic_DNA"/>
</dbReference>
<feature type="transmembrane region" description="Helical" evidence="1">
    <location>
        <begin position="357"/>
        <end position="379"/>
    </location>
</feature>
<dbReference type="Proteomes" id="UP001470230">
    <property type="component" value="Unassembled WGS sequence"/>
</dbReference>
<keyword evidence="1" id="KW-0812">Transmembrane</keyword>
<keyword evidence="1" id="KW-0472">Membrane</keyword>
<protein>
    <recommendedName>
        <fullName evidence="4">Right handed beta helix domain-containing protein</fullName>
    </recommendedName>
</protein>
<name>A0ABR2KQG2_9EUKA</name>
<organism evidence="2 3">
    <name type="scientific">Tritrichomonas musculus</name>
    <dbReference type="NCBI Taxonomy" id="1915356"/>
    <lineage>
        <taxon>Eukaryota</taxon>
        <taxon>Metamonada</taxon>
        <taxon>Parabasalia</taxon>
        <taxon>Tritrichomonadida</taxon>
        <taxon>Tritrichomonadidae</taxon>
        <taxon>Tritrichomonas</taxon>
    </lineage>
</organism>
<sequence>MPYINESYEPAYVVDSSKSTLTIEIQYCNFSHYKLTALPIYSLIHITGSNSVNLNAEQCNFQQNKFPHSAGIFYLSSGDHIISIVNTNFLQNEGSKATILSNSCSLLTMSNCYIAHNKCDYYQGQIYLKANSNNKNNPLANDPKKSINSLQISFSRVTFLLNECMTTNSILLEGYKSISFDRCSFSCGGKPKHFIELKGHDIISSFTECCFYGYFKFYAYDYYHIYFTYTFGNKANFYGINSFGGEKMNSINYSPPDEGNSIFKINECVHVDPTATPTPTISKAPLTLTPTQSKIPSASLSSTETQFLSETSSQAPSFISYTDEYLPSFTESLSQSTSDSDNDNGNESSKNNFQKTMFIILLSFIVVALIVGIVVGWFLSKSCHRKDNVSLKLNTSDTFHSTLLSD</sequence>
<comment type="caution">
    <text evidence="2">The sequence shown here is derived from an EMBL/GenBank/DDBJ whole genome shotgun (WGS) entry which is preliminary data.</text>
</comment>
<proteinExistence type="predicted"/>
<evidence type="ECO:0000256" key="1">
    <source>
        <dbReference type="SAM" id="Phobius"/>
    </source>
</evidence>
<keyword evidence="1" id="KW-1133">Transmembrane helix</keyword>
<evidence type="ECO:0008006" key="4">
    <source>
        <dbReference type="Google" id="ProtNLM"/>
    </source>
</evidence>